<proteinExistence type="predicted"/>
<dbReference type="KEGG" id="pbf:CFX0092_A3536"/>
<reference evidence="1" key="1">
    <citation type="submission" date="2016-01" db="EMBL/GenBank/DDBJ databases">
        <authorList>
            <person name="Mcilroy J.S."/>
            <person name="Karst M S."/>
            <person name="Albertsen M."/>
        </authorList>
    </citation>
    <scope>NUCLEOTIDE SEQUENCE</scope>
    <source>
        <strain evidence="1">Cfx-K</strain>
    </source>
</reference>
<organism evidence="1 2">
    <name type="scientific">Candidatus Promineifilum breve</name>
    <dbReference type="NCBI Taxonomy" id="1806508"/>
    <lineage>
        <taxon>Bacteria</taxon>
        <taxon>Bacillati</taxon>
        <taxon>Chloroflexota</taxon>
        <taxon>Ardenticatenia</taxon>
        <taxon>Candidatus Promineifilales</taxon>
        <taxon>Candidatus Promineifilaceae</taxon>
        <taxon>Candidatus Promineifilum</taxon>
    </lineage>
</organism>
<dbReference type="RefSeq" id="WP_095044629.1">
    <property type="nucleotide sequence ID" value="NZ_LN890655.1"/>
</dbReference>
<gene>
    <name evidence="1" type="ORF">CFX0092_A3536</name>
</gene>
<name>A0A160T610_9CHLR</name>
<protein>
    <submittedName>
        <fullName evidence="1">Uncharacterized protein</fullName>
    </submittedName>
</protein>
<evidence type="ECO:0000313" key="2">
    <source>
        <dbReference type="Proteomes" id="UP000215027"/>
    </source>
</evidence>
<evidence type="ECO:0000313" key="1">
    <source>
        <dbReference type="EMBL" id="CUS05414.2"/>
    </source>
</evidence>
<accession>A0A160T610</accession>
<sequence length="69" mass="7967">MTDFNELARTDREAAIKLIMAKLGYDREQAERFVAIQAGDDMRDVFVVDEEGNERADEVRPYWLDENGA</sequence>
<dbReference type="EMBL" id="LN890655">
    <property type="protein sequence ID" value="CUS05414.2"/>
    <property type="molecule type" value="Genomic_DNA"/>
</dbReference>
<keyword evidence="2" id="KW-1185">Reference proteome</keyword>
<dbReference type="AlphaFoldDB" id="A0A160T610"/>
<dbReference type="Proteomes" id="UP000215027">
    <property type="component" value="Chromosome I"/>
</dbReference>